<name>A0ABV3ZJ99_9BACT</name>
<proteinExistence type="predicted"/>
<protein>
    <submittedName>
        <fullName evidence="1">Uncharacterized protein</fullName>
    </submittedName>
</protein>
<keyword evidence="2" id="KW-1185">Reference proteome</keyword>
<comment type="caution">
    <text evidence="1">The sequence shown here is derived from an EMBL/GenBank/DDBJ whole genome shotgun (WGS) entry which is preliminary data.</text>
</comment>
<sequence length="143" mass="16531">MQKKKAGLDIIDKILEACYKAFPDAIFIQSLWHQYEERGSLSKKQLQGLFLKAQKVKDLPPNWLATLEATILKMPNRFKSEVVEAAPMFVKDEYAGSLISEILAKYPQHKRVLFLKSKYDNNETLNSTEVKELEKFKKLLLKA</sequence>
<dbReference type="RefSeq" id="WP_369329928.1">
    <property type="nucleotide sequence ID" value="NZ_JAULBC010000004.1"/>
</dbReference>
<evidence type="ECO:0000313" key="2">
    <source>
        <dbReference type="Proteomes" id="UP001560573"/>
    </source>
</evidence>
<evidence type="ECO:0000313" key="1">
    <source>
        <dbReference type="EMBL" id="MEX6688519.1"/>
    </source>
</evidence>
<accession>A0ABV3ZJ99</accession>
<reference evidence="1 2" key="1">
    <citation type="submission" date="2023-07" db="EMBL/GenBank/DDBJ databases">
        <authorList>
            <person name="Lian W.-H."/>
        </authorList>
    </citation>
    <scope>NUCLEOTIDE SEQUENCE [LARGE SCALE GENOMIC DNA]</scope>
    <source>
        <strain evidence="1 2">SYSU DXS3180</strain>
    </source>
</reference>
<dbReference type="Proteomes" id="UP001560573">
    <property type="component" value="Unassembled WGS sequence"/>
</dbReference>
<gene>
    <name evidence="1" type="ORF">QTN47_13480</name>
</gene>
<dbReference type="EMBL" id="JAULBC010000004">
    <property type="protein sequence ID" value="MEX6688519.1"/>
    <property type="molecule type" value="Genomic_DNA"/>
</dbReference>
<organism evidence="1 2">
    <name type="scientific">Danxiaibacter flavus</name>
    <dbReference type="NCBI Taxonomy" id="3049108"/>
    <lineage>
        <taxon>Bacteria</taxon>
        <taxon>Pseudomonadati</taxon>
        <taxon>Bacteroidota</taxon>
        <taxon>Chitinophagia</taxon>
        <taxon>Chitinophagales</taxon>
        <taxon>Chitinophagaceae</taxon>
        <taxon>Danxiaibacter</taxon>
    </lineage>
</organism>